<dbReference type="InParanoid" id="A0A177BZT0"/>
<sequence>MFSNCRSVESNTELDSYFHSLMIRADALPAFFKNLYQNSRDHAFCSSAHGGKLSIPSITTPATRVYCMMPQWTQGLTKTKKVLPSNKESVKSSRPRSSPYILQRLLVIDPYICCVDLSTARRWVNHTFSSHPTNTNPCLQHVSYCFTGTH</sequence>
<accession>A0A177BZT0</accession>
<keyword evidence="2" id="KW-1185">Reference proteome</keyword>
<dbReference type="RefSeq" id="XP_018031248.1">
    <property type="nucleotide sequence ID" value="XM_018179318.1"/>
</dbReference>
<proteinExistence type="predicted"/>
<gene>
    <name evidence="1" type="ORF">CC84DRAFT_1168103</name>
</gene>
<dbReference type="EMBL" id="KV441558">
    <property type="protein sequence ID" value="OAG00883.1"/>
    <property type="molecule type" value="Genomic_DNA"/>
</dbReference>
<organism evidence="1 2">
    <name type="scientific">Paraphaeosphaeria sporulosa</name>
    <dbReference type="NCBI Taxonomy" id="1460663"/>
    <lineage>
        <taxon>Eukaryota</taxon>
        <taxon>Fungi</taxon>
        <taxon>Dikarya</taxon>
        <taxon>Ascomycota</taxon>
        <taxon>Pezizomycotina</taxon>
        <taxon>Dothideomycetes</taxon>
        <taxon>Pleosporomycetidae</taxon>
        <taxon>Pleosporales</taxon>
        <taxon>Massarineae</taxon>
        <taxon>Didymosphaeriaceae</taxon>
        <taxon>Paraphaeosphaeria</taxon>
    </lineage>
</organism>
<dbReference type="AlphaFoldDB" id="A0A177BZT0"/>
<evidence type="ECO:0000313" key="1">
    <source>
        <dbReference type="EMBL" id="OAG00883.1"/>
    </source>
</evidence>
<dbReference type="GeneID" id="28762804"/>
<protein>
    <submittedName>
        <fullName evidence="1">Uncharacterized protein</fullName>
    </submittedName>
</protein>
<reference evidence="1 2" key="1">
    <citation type="submission" date="2016-05" db="EMBL/GenBank/DDBJ databases">
        <title>Comparative analysis of secretome profiles of manganese(II)-oxidizing ascomycete fungi.</title>
        <authorList>
            <consortium name="DOE Joint Genome Institute"/>
            <person name="Zeiner C.A."/>
            <person name="Purvine S.O."/>
            <person name="Zink E.M."/>
            <person name="Wu S."/>
            <person name="Pasa-Tolic L."/>
            <person name="Chaput D.L."/>
            <person name="Haridas S."/>
            <person name="Grigoriev I.V."/>
            <person name="Santelli C.M."/>
            <person name="Hansel C.M."/>
        </authorList>
    </citation>
    <scope>NUCLEOTIDE SEQUENCE [LARGE SCALE GENOMIC DNA]</scope>
    <source>
        <strain evidence="1 2">AP3s5-JAC2a</strain>
    </source>
</reference>
<evidence type="ECO:0000313" key="2">
    <source>
        <dbReference type="Proteomes" id="UP000077069"/>
    </source>
</evidence>
<name>A0A177BZT0_9PLEO</name>
<dbReference type="Proteomes" id="UP000077069">
    <property type="component" value="Unassembled WGS sequence"/>
</dbReference>